<proteinExistence type="predicted"/>
<dbReference type="AlphaFoldDB" id="A0A6M3IY82"/>
<organism evidence="1">
    <name type="scientific">viral metagenome</name>
    <dbReference type="NCBI Taxonomy" id="1070528"/>
    <lineage>
        <taxon>unclassified sequences</taxon>
        <taxon>metagenomes</taxon>
        <taxon>organismal metagenomes</taxon>
    </lineage>
</organism>
<sequence>MSKHNYKWRIIEHNTNIINQDDVVGKNFLKNYDISKAYSFLLIDGNEVKHRIVLNKFDKKLIYFYWVDRILFTGELTQKFLYFGTDTILVKIDAISDTEIRWFSKDEIPQECVGCTSVTNIT</sequence>
<accession>A0A6M3IY82</accession>
<name>A0A6M3IY82_9ZZZZ</name>
<reference evidence="1" key="1">
    <citation type="submission" date="2020-03" db="EMBL/GenBank/DDBJ databases">
        <title>The deep terrestrial virosphere.</title>
        <authorList>
            <person name="Holmfeldt K."/>
            <person name="Nilsson E."/>
            <person name="Simone D."/>
            <person name="Lopez-Fernandez M."/>
            <person name="Wu X."/>
            <person name="de Brujin I."/>
            <person name="Lundin D."/>
            <person name="Andersson A."/>
            <person name="Bertilsson S."/>
            <person name="Dopson M."/>
        </authorList>
    </citation>
    <scope>NUCLEOTIDE SEQUENCE</scope>
    <source>
        <strain evidence="1">MM415B00915</strain>
    </source>
</reference>
<evidence type="ECO:0000313" key="1">
    <source>
        <dbReference type="EMBL" id="QJA61582.1"/>
    </source>
</evidence>
<gene>
    <name evidence="1" type="ORF">MM415B00915_0006</name>
</gene>
<dbReference type="EMBL" id="MT141446">
    <property type="protein sequence ID" value="QJA61582.1"/>
    <property type="molecule type" value="Genomic_DNA"/>
</dbReference>
<protein>
    <submittedName>
        <fullName evidence="1">Uncharacterized protein</fullName>
    </submittedName>
</protein>